<dbReference type="GeneID" id="80895246"/>
<evidence type="ECO:0000313" key="7">
    <source>
        <dbReference type="EMBL" id="KAJ4159177.1"/>
    </source>
</evidence>
<comment type="similarity">
    <text evidence="4">Belongs to the glycosyl hydrolase 71 family.</text>
</comment>
<dbReference type="Gene3D" id="3.20.20.80">
    <property type="entry name" value="Glycosidases"/>
    <property type="match status" value="1"/>
</dbReference>
<dbReference type="GO" id="GO:1990819">
    <property type="term" value="C:mating projection actin fusion focus"/>
    <property type="evidence" value="ECO:0007669"/>
    <property type="project" value="UniProtKB-ARBA"/>
</dbReference>
<keyword evidence="2" id="KW-0326">Glycosidase</keyword>
<gene>
    <name evidence="7" type="ORF">LMH87_008087</name>
</gene>
<dbReference type="EMBL" id="JAJHUN010000005">
    <property type="protein sequence ID" value="KAJ4159177.1"/>
    <property type="molecule type" value="Genomic_DNA"/>
</dbReference>
<name>A0A9W8QKF7_AKAMU</name>
<organism evidence="7 8">
    <name type="scientific">Akanthomyces muscarius</name>
    <name type="common">Entomopathogenic fungus</name>
    <name type="synonym">Lecanicillium muscarium</name>
    <dbReference type="NCBI Taxonomy" id="2231603"/>
    <lineage>
        <taxon>Eukaryota</taxon>
        <taxon>Fungi</taxon>
        <taxon>Dikarya</taxon>
        <taxon>Ascomycota</taxon>
        <taxon>Pezizomycotina</taxon>
        <taxon>Sordariomycetes</taxon>
        <taxon>Hypocreomycetidae</taxon>
        <taxon>Hypocreales</taxon>
        <taxon>Cordycipitaceae</taxon>
        <taxon>Akanthomyces</taxon>
    </lineage>
</organism>
<accession>A0A9W8QKF7</accession>
<dbReference type="CDD" id="cd11577">
    <property type="entry name" value="GH71"/>
    <property type="match status" value="1"/>
</dbReference>
<dbReference type="FunFam" id="3.20.20.80:FF:000268">
    <property type="entry name" value="Glucan endo-1,3-alpha-glucosidase agn2"/>
    <property type="match status" value="1"/>
</dbReference>
<dbReference type="EC" id="3.2.1.59" evidence="5"/>
<reference evidence="7" key="1">
    <citation type="journal article" date="2023" name="Access Microbiol">
        <title>De-novo genome assembly for Akanthomyces muscarius, a biocontrol agent of insect agricultural pests.</title>
        <authorList>
            <person name="Erdos Z."/>
            <person name="Studholme D.J."/>
            <person name="Raymond B."/>
            <person name="Sharma M."/>
        </authorList>
    </citation>
    <scope>NUCLEOTIDE SEQUENCE</scope>
    <source>
        <strain evidence="7">Ve6</strain>
    </source>
</reference>
<evidence type="ECO:0000256" key="3">
    <source>
        <dbReference type="ARBA" id="ARBA00052604"/>
    </source>
</evidence>
<dbReference type="Pfam" id="PF03659">
    <property type="entry name" value="Glyco_hydro_71"/>
    <property type="match status" value="1"/>
</dbReference>
<evidence type="ECO:0000313" key="8">
    <source>
        <dbReference type="Proteomes" id="UP001144673"/>
    </source>
</evidence>
<evidence type="ECO:0000256" key="4">
    <source>
        <dbReference type="ARBA" id="ARBA00061482"/>
    </source>
</evidence>
<dbReference type="AlphaFoldDB" id="A0A9W8QKF7"/>
<dbReference type="GO" id="GO:1904541">
    <property type="term" value="P:fungal-type cell wall disassembly involved in conjugation with cellular fusion"/>
    <property type="evidence" value="ECO:0007669"/>
    <property type="project" value="UniProtKB-ARBA"/>
</dbReference>
<dbReference type="RefSeq" id="XP_056057176.1">
    <property type="nucleotide sequence ID" value="XM_056204170.1"/>
</dbReference>
<proteinExistence type="inferred from homology"/>
<protein>
    <recommendedName>
        <fullName evidence="5">glucan endo-1,3-alpha-glucosidase</fullName>
        <ecNumber evidence="5">3.2.1.59</ecNumber>
    </recommendedName>
</protein>
<dbReference type="GO" id="GO:0051118">
    <property type="term" value="F:glucan endo-1,3-alpha-glucosidase activity"/>
    <property type="evidence" value="ECO:0007669"/>
    <property type="project" value="UniProtKB-EC"/>
</dbReference>
<comment type="catalytic activity">
    <reaction evidence="3">
        <text>Endohydrolysis of (1-&gt;3)-alpha-D-glucosidic linkages in isolichenin, pseudonigeran and nigeran.</text>
        <dbReference type="EC" id="3.2.1.59"/>
    </reaction>
</comment>
<dbReference type="Proteomes" id="UP001144673">
    <property type="component" value="Unassembled WGS sequence"/>
</dbReference>
<keyword evidence="8" id="KW-1185">Reference proteome</keyword>
<keyword evidence="1" id="KW-0378">Hydrolase</keyword>
<keyword evidence="6" id="KW-0732">Signal</keyword>
<sequence length="420" mass="46593">MVSTKHLVAGLCLPALALAAEKAVYAHFMVGIVENYTVDDWKQDIAQAQEIGIDGFALNCAPPRVDSYTPKQLANAYEAAADTGFKVFISFDFAYWGDNDSNDITSILRNYSAHTGQAYYNGGALASTFVGDYFDWNNVKNNMGGQKLTIIPMIQDPTFLSRQTTGIDGALSWYAWPTDGGNSVSPPPMTTVWDDRYLEHKGSLAYMAPVSPWFFTHFNTKNWAFICEDQPTRRWEQMLQMKPELVEILTWNDFGESHYISGHEPHHSDDGSSEWTAEYPHDAWRALMKPYIAAYKSGAASPTVSRDELVYWYRTTPKGIECTNDKIGKPRGVELFDDVVFASAMLTQPADLTVTSGSWSPVTVSVPAGIHTLNFTMGVGKQQFSLSRSDAHLLGGFGAKDIQQSCETYNFNAYVGAFTA</sequence>
<evidence type="ECO:0000256" key="1">
    <source>
        <dbReference type="ARBA" id="ARBA00022801"/>
    </source>
</evidence>
<dbReference type="InterPro" id="IPR005197">
    <property type="entry name" value="Glyco_hydro_71"/>
</dbReference>
<evidence type="ECO:0000256" key="5">
    <source>
        <dbReference type="ARBA" id="ARBA00066525"/>
    </source>
</evidence>
<feature type="signal peptide" evidence="6">
    <location>
        <begin position="1"/>
        <end position="19"/>
    </location>
</feature>
<comment type="caution">
    <text evidence="7">The sequence shown here is derived from an EMBL/GenBank/DDBJ whole genome shotgun (WGS) entry which is preliminary data.</text>
</comment>
<feature type="chain" id="PRO_5040924867" description="glucan endo-1,3-alpha-glucosidase" evidence="6">
    <location>
        <begin position="20"/>
        <end position="420"/>
    </location>
</feature>
<evidence type="ECO:0000256" key="6">
    <source>
        <dbReference type="SAM" id="SignalP"/>
    </source>
</evidence>
<evidence type="ECO:0000256" key="2">
    <source>
        <dbReference type="ARBA" id="ARBA00023295"/>
    </source>
</evidence>